<dbReference type="AlphaFoldDB" id="A0A8K1CCG3"/>
<dbReference type="GO" id="GO:0003676">
    <property type="term" value="F:nucleic acid binding"/>
    <property type="evidence" value="ECO:0007669"/>
    <property type="project" value="InterPro"/>
</dbReference>
<dbReference type="EMBL" id="SPLM01000108">
    <property type="protein sequence ID" value="TMW60484.1"/>
    <property type="molecule type" value="Genomic_DNA"/>
</dbReference>
<evidence type="ECO:0000313" key="1">
    <source>
        <dbReference type="EMBL" id="TMW60484.1"/>
    </source>
</evidence>
<dbReference type="Proteomes" id="UP000794436">
    <property type="component" value="Unassembled WGS sequence"/>
</dbReference>
<dbReference type="Gene3D" id="3.30.420.10">
    <property type="entry name" value="Ribonuclease H-like superfamily/Ribonuclease H"/>
    <property type="match status" value="1"/>
</dbReference>
<gene>
    <name evidence="1" type="ORF">Poli38472_000526</name>
</gene>
<name>A0A8K1CCG3_PYTOL</name>
<sequence>MPPRPKPATPTLRRNGKRVLQALSATPVRSTLKRLLASTPQRRVLGLDINTNSTGYAVLNTHGRVCQWGHISTAHLPSSSVLDISHTISQELLKVHDSLATQPLEWHVGIEDFMRMYRFGQYHNKGIFQLAQLNGIVSYTCWQRFRARPMHTHPTAARALFGINAGKSGAKMVKNDVMKFVLEHEAASQALQVLEEHRRGGIFSDVAYDMADAYIVAQHTRWMALQEALQHDDTLLTAFGDAYLTALNPTGETKSKSKQTMEEQALEIMDARAKRSYLHSLFVTGISDWIKTQALQTET</sequence>
<proteinExistence type="predicted"/>
<dbReference type="InterPro" id="IPR036397">
    <property type="entry name" value="RNaseH_sf"/>
</dbReference>
<protein>
    <submittedName>
        <fullName evidence="1">Uncharacterized protein</fullName>
    </submittedName>
</protein>
<organism evidence="1 2">
    <name type="scientific">Pythium oligandrum</name>
    <name type="common">Mycoparasitic fungus</name>
    <dbReference type="NCBI Taxonomy" id="41045"/>
    <lineage>
        <taxon>Eukaryota</taxon>
        <taxon>Sar</taxon>
        <taxon>Stramenopiles</taxon>
        <taxon>Oomycota</taxon>
        <taxon>Peronosporomycetes</taxon>
        <taxon>Pythiales</taxon>
        <taxon>Pythiaceae</taxon>
        <taxon>Pythium</taxon>
    </lineage>
</organism>
<reference evidence="1" key="1">
    <citation type="submission" date="2019-03" db="EMBL/GenBank/DDBJ databases">
        <title>Long read genome sequence of the mycoparasitic Pythium oligandrum ATCC 38472 isolated from sugarbeet rhizosphere.</title>
        <authorList>
            <person name="Gaulin E."/>
        </authorList>
    </citation>
    <scope>NUCLEOTIDE SEQUENCE</scope>
    <source>
        <strain evidence="1">ATCC 38472_TT</strain>
    </source>
</reference>
<keyword evidence="2" id="KW-1185">Reference proteome</keyword>
<accession>A0A8K1CCG3</accession>
<dbReference type="OrthoDB" id="69442at2759"/>
<evidence type="ECO:0000313" key="2">
    <source>
        <dbReference type="Proteomes" id="UP000794436"/>
    </source>
</evidence>
<comment type="caution">
    <text evidence="1">The sequence shown here is derived from an EMBL/GenBank/DDBJ whole genome shotgun (WGS) entry which is preliminary data.</text>
</comment>